<gene>
    <name evidence="2" type="ORF">AV530_015906</name>
</gene>
<evidence type="ECO:0000313" key="2">
    <source>
        <dbReference type="EMBL" id="OPJ84506.1"/>
    </source>
</evidence>
<reference evidence="2 3" key="1">
    <citation type="submission" date="2016-02" db="EMBL/GenBank/DDBJ databases">
        <title>Band-tailed pigeon sequencing and assembly.</title>
        <authorList>
            <person name="Soares A.E."/>
            <person name="Novak B.J."/>
            <person name="Rice E.S."/>
            <person name="O'Connell B."/>
            <person name="Chang D."/>
            <person name="Weber S."/>
            <person name="Shapiro B."/>
        </authorList>
    </citation>
    <scope>NUCLEOTIDE SEQUENCE [LARGE SCALE GENOMIC DNA]</scope>
    <source>
        <strain evidence="2">BTP2013</strain>
        <tissue evidence="2">Blood</tissue>
    </source>
</reference>
<dbReference type="Proteomes" id="UP000190648">
    <property type="component" value="Unassembled WGS sequence"/>
</dbReference>
<evidence type="ECO:0000256" key="1">
    <source>
        <dbReference type="SAM" id="MobiDB-lite"/>
    </source>
</evidence>
<sequence>MSSFGARVLRVSGKSRGLGSRPRVSGWWKTSGRATFRPVGGPPNPLPLSLPGRSRAREAPGGGAGLGLSRGRGRGEVAALGLKREEMWSKRACLEALF</sequence>
<proteinExistence type="predicted"/>
<comment type="caution">
    <text evidence="2">The sequence shown here is derived from an EMBL/GenBank/DDBJ whole genome shotgun (WGS) entry which is preliminary data.</text>
</comment>
<protein>
    <submittedName>
        <fullName evidence="2">Uncharacterized protein</fullName>
    </submittedName>
</protein>
<evidence type="ECO:0000313" key="3">
    <source>
        <dbReference type="Proteomes" id="UP000190648"/>
    </source>
</evidence>
<dbReference type="EMBL" id="LSYS01003057">
    <property type="protein sequence ID" value="OPJ84506.1"/>
    <property type="molecule type" value="Genomic_DNA"/>
</dbReference>
<keyword evidence="3" id="KW-1185">Reference proteome</keyword>
<dbReference type="AlphaFoldDB" id="A0A1V4KJ58"/>
<feature type="region of interest" description="Disordered" evidence="1">
    <location>
        <begin position="1"/>
        <end position="71"/>
    </location>
</feature>
<accession>A0A1V4KJ58</accession>
<name>A0A1V4KJ58_PATFA</name>
<organism evidence="2 3">
    <name type="scientific">Patagioenas fasciata monilis</name>
    <dbReference type="NCBI Taxonomy" id="372326"/>
    <lineage>
        <taxon>Eukaryota</taxon>
        <taxon>Metazoa</taxon>
        <taxon>Chordata</taxon>
        <taxon>Craniata</taxon>
        <taxon>Vertebrata</taxon>
        <taxon>Euteleostomi</taxon>
        <taxon>Archelosauria</taxon>
        <taxon>Archosauria</taxon>
        <taxon>Dinosauria</taxon>
        <taxon>Saurischia</taxon>
        <taxon>Theropoda</taxon>
        <taxon>Coelurosauria</taxon>
        <taxon>Aves</taxon>
        <taxon>Neognathae</taxon>
        <taxon>Neoaves</taxon>
        <taxon>Columbimorphae</taxon>
        <taxon>Columbiformes</taxon>
        <taxon>Columbidae</taxon>
        <taxon>Patagioenas</taxon>
    </lineage>
</organism>
<feature type="compositionally biased region" description="Gly residues" evidence="1">
    <location>
        <begin position="60"/>
        <end position="70"/>
    </location>
</feature>